<evidence type="ECO:0000256" key="4">
    <source>
        <dbReference type="ARBA" id="ARBA00022679"/>
    </source>
</evidence>
<dbReference type="PROSITE" id="PS50044">
    <property type="entry name" value="SIGMA54_3"/>
    <property type="match status" value="1"/>
</dbReference>
<dbReference type="PANTHER" id="PTHR32248:SF4">
    <property type="entry name" value="RNA POLYMERASE SIGMA-54 FACTOR"/>
    <property type="match status" value="1"/>
</dbReference>
<evidence type="ECO:0000259" key="13">
    <source>
        <dbReference type="Pfam" id="PF04963"/>
    </source>
</evidence>
<dbReference type="PRINTS" id="PR00045">
    <property type="entry name" value="SIGMA54FCT"/>
</dbReference>
<comment type="function">
    <text evidence="10">Sigma factors are initiation factors that promote the attachment of RNA polymerase to specific initiation sites and are then released.</text>
</comment>
<feature type="compositionally biased region" description="Acidic residues" evidence="11">
    <location>
        <begin position="48"/>
        <end position="65"/>
    </location>
</feature>
<dbReference type="Pfam" id="PF04963">
    <property type="entry name" value="Sigma54_CBD"/>
    <property type="match status" value="1"/>
</dbReference>
<dbReference type="GO" id="GO:0016987">
    <property type="term" value="F:sigma factor activity"/>
    <property type="evidence" value="ECO:0007669"/>
    <property type="project" value="UniProtKB-KW"/>
</dbReference>
<keyword evidence="6 10" id="KW-0805">Transcription regulation</keyword>
<dbReference type="Proteomes" id="UP001107961">
    <property type="component" value="Unassembled WGS sequence"/>
</dbReference>
<keyword evidence="15" id="KW-1185">Reference proteome</keyword>
<evidence type="ECO:0000259" key="12">
    <source>
        <dbReference type="Pfam" id="PF04552"/>
    </source>
</evidence>
<dbReference type="InterPro" id="IPR000394">
    <property type="entry name" value="RNA_pol_sigma_54"/>
</dbReference>
<evidence type="ECO:0000256" key="2">
    <source>
        <dbReference type="ARBA" id="ARBA00019942"/>
    </source>
</evidence>
<evidence type="ECO:0000256" key="6">
    <source>
        <dbReference type="ARBA" id="ARBA00023015"/>
    </source>
</evidence>
<dbReference type="PROSITE" id="PS00717">
    <property type="entry name" value="SIGMA54_1"/>
    <property type="match status" value="1"/>
</dbReference>
<evidence type="ECO:0000313" key="14">
    <source>
        <dbReference type="EMBL" id="MCE7510068.1"/>
    </source>
</evidence>
<keyword evidence="9 10" id="KW-0804">Transcription</keyword>
<evidence type="ECO:0000313" key="15">
    <source>
        <dbReference type="Proteomes" id="UP001107961"/>
    </source>
</evidence>
<comment type="caution">
    <text evidence="14">The sequence shown here is derived from an EMBL/GenBank/DDBJ whole genome shotgun (WGS) entry which is preliminary data.</text>
</comment>
<dbReference type="EMBL" id="JAJVKT010000020">
    <property type="protein sequence ID" value="MCE7510068.1"/>
    <property type="molecule type" value="Genomic_DNA"/>
</dbReference>
<dbReference type="Gene3D" id="1.10.10.60">
    <property type="entry name" value="Homeodomain-like"/>
    <property type="match status" value="1"/>
</dbReference>
<evidence type="ECO:0000256" key="11">
    <source>
        <dbReference type="SAM" id="MobiDB-lite"/>
    </source>
</evidence>
<dbReference type="NCBIfam" id="TIGR02395">
    <property type="entry name" value="rpoN_sigma"/>
    <property type="match status" value="1"/>
</dbReference>
<feature type="region of interest" description="Disordered" evidence="11">
    <location>
        <begin position="44"/>
        <end position="65"/>
    </location>
</feature>
<dbReference type="InterPro" id="IPR007046">
    <property type="entry name" value="RNA_pol_sigma_54_core-bd"/>
</dbReference>
<evidence type="ECO:0000256" key="1">
    <source>
        <dbReference type="ARBA" id="ARBA00008798"/>
    </source>
</evidence>
<accession>A0A9Q3W8L9</accession>
<proteinExistence type="inferred from homology"/>
<feature type="compositionally biased region" description="Acidic residues" evidence="11">
    <location>
        <begin position="87"/>
        <end position="96"/>
    </location>
</feature>
<dbReference type="NCBIfam" id="NF009118">
    <property type="entry name" value="PRK12469.1"/>
    <property type="match status" value="1"/>
</dbReference>
<evidence type="ECO:0000256" key="5">
    <source>
        <dbReference type="ARBA" id="ARBA00022695"/>
    </source>
</evidence>
<feature type="domain" description="RNA polymerase sigma factor 54 DNA-binding" evidence="12">
    <location>
        <begin position="328"/>
        <end position="486"/>
    </location>
</feature>
<dbReference type="GO" id="GO:0001216">
    <property type="term" value="F:DNA-binding transcription activator activity"/>
    <property type="evidence" value="ECO:0007669"/>
    <property type="project" value="InterPro"/>
</dbReference>
<keyword evidence="8 10" id="KW-0238">DNA-binding</keyword>
<dbReference type="PANTHER" id="PTHR32248">
    <property type="entry name" value="RNA POLYMERASE SIGMA-54 FACTOR"/>
    <property type="match status" value="1"/>
</dbReference>
<comment type="similarity">
    <text evidence="1 10">Belongs to the sigma-54 factor family.</text>
</comment>
<name>A0A9Q3W8L9_9GAMM</name>
<dbReference type="Pfam" id="PF00309">
    <property type="entry name" value="Sigma54_AID"/>
    <property type="match status" value="1"/>
</dbReference>
<evidence type="ECO:0000256" key="8">
    <source>
        <dbReference type="ARBA" id="ARBA00023125"/>
    </source>
</evidence>
<dbReference type="InterPro" id="IPR038709">
    <property type="entry name" value="RpoN_core-bd_sf"/>
</dbReference>
<gene>
    <name evidence="14" type="ORF">LZG35_15630</name>
</gene>
<evidence type="ECO:0000256" key="10">
    <source>
        <dbReference type="PIRNR" id="PIRNR000774"/>
    </source>
</evidence>
<dbReference type="GO" id="GO:0003677">
    <property type="term" value="F:DNA binding"/>
    <property type="evidence" value="ECO:0007669"/>
    <property type="project" value="UniProtKB-KW"/>
</dbReference>
<sequence>MKPSLQLQIGQQLTMTPQLQQAIRLLQLSTLDLRQEIQQAVETNPLLELEEGSEAYTEDDTPADDDWEAEEMDLERDEALDDLVEGPVESDSEWDDLYVGQSGSGSGSGEDDDADAWQQRHVAPVTLQDHLLWQLNLSPMSDRDRVIAGILIDALDHRGYLSLPLDDVIDTAERQISDADDPVEEDEVVAVLHRLQQFDPIGVASRDLAECLGVQLRQQPADTPHLATATALLEHLALLEKHDYAGLRRAMGVTESDLLDALALLRTLDPAPGEQIGGEVAEYAVPDVVVRPFRGGWRVELNEEVLPKVNLNAQYARLARRTEGEDGQYLRNCMQEARWFLKSLQSRNDTLLKVARRIVEVQQDFFHYGEEAMKPLVLADIAEAVEMHESTISRVTNQKFMLTPRGVFELKYFFSSHVDTEGGGECSSTAIRAIIKKLVAAENPRKPLSDNKLASLLNEQGIKVARRTVAKYREAMRIPSSSARKRLV</sequence>
<dbReference type="PIRSF" id="PIRSF000774">
    <property type="entry name" value="RpoN"/>
    <property type="match status" value="1"/>
</dbReference>
<dbReference type="Pfam" id="PF04552">
    <property type="entry name" value="Sigma54_DBD"/>
    <property type="match status" value="1"/>
</dbReference>
<dbReference type="GO" id="GO:0000428">
    <property type="term" value="C:DNA-directed RNA polymerase complex"/>
    <property type="evidence" value="ECO:0007669"/>
    <property type="project" value="UniProtKB-KW"/>
</dbReference>
<dbReference type="PROSITE" id="PS00718">
    <property type="entry name" value="SIGMA54_2"/>
    <property type="match status" value="1"/>
</dbReference>
<evidence type="ECO:0000256" key="7">
    <source>
        <dbReference type="ARBA" id="ARBA00023082"/>
    </source>
</evidence>
<dbReference type="GO" id="GO:0006352">
    <property type="term" value="P:DNA-templated transcription initiation"/>
    <property type="evidence" value="ECO:0007669"/>
    <property type="project" value="InterPro"/>
</dbReference>
<evidence type="ECO:0000256" key="9">
    <source>
        <dbReference type="ARBA" id="ARBA00023163"/>
    </source>
</evidence>
<dbReference type="InterPro" id="IPR007634">
    <property type="entry name" value="RNA_pol_sigma_54_DNA-bd"/>
</dbReference>
<feature type="domain" description="RNA polymerase sigma factor 54 core-binding" evidence="13">
    <location>
        <begin position="118"/>
        <end position="315"/>
    </location>
</feature>
<dbReference type="RefSeq" id="WP_022996262.1">
    <property type="nucleotide sequence ID" value="NZ_CBDDTQ010000006.1"/>
</dbReference>
<feature type="region of interest" description="Disordered" evidence="11">
    <location>
        <begin position="87"/>
        <end position="115"/>
    </location>
</feature>
<protein>
    <recommendedName>
        <fullName evidence="2 10">RNA polymerase sigma-54 factor</fullName>
    </recommendedName>
</protein>
<keyword evidence="7 10" id="KW-0731">Sigma factor</keyword>
<dbReference type="Gene3D" id="1.10.10.1330">
    <property type="entry name" value="RNA polymerase sigma-54 factor, core-binding domain"/>
    <property type="match status" value="1"/>
</dbReference>
<evidence type="ECO:0000256" key="3">
    <source>
        <dbReference type="ARBA" id="ARBA00022478"/>
    </source>
</evidence>
<dbReference type="FunFam" id="1.10.10.60:FF:000045">
    <property type="entry name" value="RNA polymerase sigma-54 factor"/>
    <property type="match status" value="1"/>
</dbReference>
<organism evidence="14 15">
    <name type="scientific">Alloalcanivorax xenomutans</name>
    <dbReference type="NCBI Taxonomy" id="1094342"/>
    <lineage>
        <taxon>Bacteria</taxon>
        <taxon>Pseudomonadati</taxon>
        <taxon>Pseudomonadota</taxon>
        <taxon>Gammaproteobacteria</taxon>
        <taxon>Oceanospirillales</taxon>
        <taxon>Alcanivoracaceae</taxon>
        <taxon>Alloalcanivorax</taxon>
    </lineage>
</organism>
<keyword evidence="3 10" id="KW-0240">DNA-directed RNA polymerase</keyword>
<keyword evidence="4 10" id="KW-0808">Transferase</keyword>
<dbReference type="AlphaFoldDB" id="A0A9Q3W8L9"/>
<keyword evidence="5 10" id="KW-0548">Nucleotidyltransferase</keyword>
<dbReference type="GO" id="GO:0016779">
    <property type="term" value="F:nucleotidyltransferase activity"/>
    <property type="evidence" value="ECO:0007669"/>
    <property type="project" value="UniProtKB-KW"/>
</dbReference>
<dbReference type="KEGG" id="axe:P40_16805"/>
<dbReference type="NCBIfam" id="NF004595">
    <property type="entry name" value="PRK05932.1-2"/>
    <property type="match status" value="1"/>
</dbReference>
<reference evidence="14" key="1">
    <citation type="submission" date="2022-01" db="EMBL/GenBank/DDBJ databases">
        <authorList>
            <person name="Karlyshev A.V."/>
            <person name="Jaspars M."/>
        </authorList>
    </citation>
    <scope>NUCLEOTIDE SEQUENCE</scope>
    <source>
        <strain evidence="14">AGSA3-2</strain>
    </source>
</reference>